<evidence type="ECO:0000313" key="3">
    <source>
        <dbReference type="Proteomes" id="UP000184300"/>
    </source>
</evidence>
<organism evidence="2 3">
    <name type="scientific">Aspergillus glaucus CBS 516.65</name>
    <dbReference type="NCBI Taxonomy" id="1160497"/>
    <lineage>
        <taxon>Eukaryota</taxon>
        <taxon>Fungi</taxon>
        <taxon>Dikarya</taxon>
        <taxon>Ascomycota</taxon>
        <taxon>Pezizomycotina</taxon>
        <taxon>Eurotiomycetes</taxon>
        <taxon>Eurotiomycetidae</taxon>
        <taxon>Eurotiales</taxon>
        <taxon>Aspergillaceae</taxon>
        <taxon>Aspergillus</taxon>
        <taxon>Aspergillus subgen. Aspergillus</taxon>
    </lineage>
</organism>
<keyword evidence="3" id="KW-1185">Reference proteome</keyword>
<reference evidence="3" key="1">
    <citation type="journal article" date="2017" name="Genome Biol.">
        <title>Comparative genomics reveals high biological diversity and specific adaptations in the industrially and medically important fungal genus Aspergillus.</title>
        <authorList>
            <person name="de Vries R.P."/>
            <person name="Riley R."/>
            <person name="Wiebenga A."/>
            <person name="Aguilar-Osorio G."/>
            <person name="Amillis S."/>
            <person name="Uchima C.A."/>
            <person name="Anderluh G."/>
            <person name="Asadollahi M."/>
            <person name="Askin M."/>
            <person name="Barry K."/>
            <person name="Battaglia E."/>
            <person name="Bayram O."/>
            <person name="Benocci T."/>
            <person name="Braus-Stromeyer S.A."/>
            <person name="Caldana C."/>
            <person name="Canovas D."/>
            <person name="Cerqueira G.C."/>
            <person name="Chen F."/>
            <person name="Chen W."/>
            <person name="Choi C."/>
            <person name="Clum A."/>
            <person name="Dos Santos R.A."/>
            <person name="Damasio A.R."/>
            <person name="Diallinas G."/>
            <person name="Emri T."/>
            <person name="Fekete E."/>
            <person name="Flipphi M."/>
            <person name="Freyberg S."/>
            <person name="Gallo A."/>
            <person name="Gournas C."/>
            <person name="Habgood R."/>
            <person name="Hainaut M."/>
            <person name="Harispe M.L."/>
            <person name="Henrissat B."/>
            <person name="Hilden K.S."/>
            <person name="Hope R."/>
            <person name="Hossain A."/>
            <person name="Karabika E."/>
            <person name="Karaffa L."/>
            <person name="Karanyi Z."/>
            <person name="Krasevec N."/>
            <person name="Kuo A."/>
            <person name="Kusch H."/>
            <person name="LaButti K."/>
            <person name="Lagendijk E.L."/>
            <person name="Lapidus A."/>
            <person name="Levasseur A."/>
            <person name="Lindquist E."/>
            <person name="Lipzen A."/>
            <person name="Logrieco A.F."/>
            <person name="MacCabe A."/>
            <person name="Maekelae M.R."/>
            <person name="Malavazi I."/>
            <person name="Melin P."/>
            <person name="Meyer V."/>
            <person name="Mielnichuk N."/>
            <person name="Miskei M."/>
            <person name="Molnar A.P."/>
            <person name="Mule G."/>
            <person name="Ngan C.Y."/>
            <person name="Orejas M."/>
            <person name="Orosz E."/>
            <person name="Ouedraogo J.P."/>
            <person name="Overkamp K.M."/>
            <person name="Park H.-S."/>
            <person name="Perrone G."/>
            <person name="Piumi F."/>
            <person name="Punt P.J."/>
            <person name="Ram A.F."/>
            <person name="Ramon A."/>
            <person name="Rauscher S."/>
            <person name="Record E."/>
            <person name="Riano-Pachon D.M."/>
            <person name="Robert V."/>
            <person name="Roehrig J."/>
            <person name="Ruller R."/>
            <person name="Salamov A."/>
            <person name="Salih N.S."/>
            <person name="Samson R.A."/>
            <person name="Sandor E."/>
            <person name="Sanguinetti M."/>
            <person name="Schuetze T."/>
            <person name="Sepcic K."/>
            <person name="Shelest E."/>
            <person name="Sherlock G."/>
            <person name="Sophianopoulou V."/>
            <person name="Squina F.M."/>
            <person name="Sun H."/>
            <person name="Susca A."/>
            <person name="Todd R.B."/>
            <person name="Tsang A."/>
            <person name="Unkles S.E."/>
            <person name="van de Wiele N."/>
            <person name="van Rossen-Uffink D."/>
            <person name="Oliveira J.V."/>
            <person name="Vesth T.C."/>
            <person name="Visser J."/>
            <person name="Yu J.-H."/>
            <person name="Zhou M."/>
            <person name="Andersen M.R."/>
            <person name="Archer D.B."/>
            <person name="Baker S.E."/>
            <person name="Benoit I."/>
            <person name="Brakhage A.A."/>
            <person name="Braus G.H."/>
            <person name="Fischer R."/>
            <person name="Frisvad J.C."/>
            <person name="Goldman G.H."/>
            <person name="Houbraken J."/>
            <person name="Oakley B."/>
            <person name="Pocsi I."/>
            <person name="Scazzocchio C."/>
            <person name="Seiboth B."/>
            <person name="vanKuyk P.A."/>
            <person name="Wortman J."/>
            <person name="Dyer P.S."/>
            <person name="Grigoriev I.V."/>
        </authorList>
    </citation>
    <scope>NUCLEOTIDE SEQUENCE [LARGE SCALE GENOMIC DNA]</scope>
    <source>
        <strain evidence="3">CBS 516.65</strain>
    </source>
</reference>
<dbReference type="VEuPathDB" id="FungiDB:ASPGLDRAFT_44099"/>
<evidence type="ECO:0008006" key="4">
    <source>
        <dbReference type="Google" id="ProtNLM"/>
    </source>
</evidence>
<name>A0A1L9VQX2_ASPGL</name>
<dbReference type="Proteomes" id="UP000184300">
    <property type="component" value="Unassembled WGS sequence"/>
</dbReference>
<gene>
    <name evidence="2" type="ORF">ASPGLDRAFT_44099</name>
</gene>
<evidence type="ECO:0000256" key="1">
    <source>
        <dbReference type="SAM" id="SignalP"/>
    </source>
</evidence>
<dbReference type="OrthoDB" id="4296339at2759"/>
<keyword evidence="1" id="KW-0732">Signal</keyword>
<dbReference type="RefSeq" id="XP_022403002.1">
    <property type="nucleotide sequence ID" value="XM_022545952.1"/>
</dbReference>
<feature type="chain" id="PRO_5012679690" description="Homeobox domain-containing protein" evidence="1">
    <location>
        <begin position="24"/>
        <end position="197"/>
    </location>
</feature>
<dbReference type="GeneID" id="34462213"/>
<sequence>MEPFNSLLSVLLSVFACFGPQKEEESSRAAPHLGSVVTLMCASQLEEIPGLRSSPGSAPDSLRIVGEDTPTDCENLETWYRIQRTIRSPAEAPDSGYDTRETRSEGYRISRTEIIKSPIGLELLADWLRIDKEASNKEKRKALIGELQESYLNERSHVRALAAQQGLPLDDIHAWFMNRVRELEAISFGGELSRKTT</sequence>
<evidence type="ECO:0000313" key="2">
    <source>
        <dbReference type="EMBL" id="OJJ86313.1"/>
    </source>
</evidence>
<protein>
    <recommendedName>
        <fullName evidence="4">Homeobox domain-containing protein</fullName>
    </recommendedName>
</protein>
<dbReference type="AlphaFoldDB" id="A0A1L9VQX2"/>
<feature type="signal peptide" evidence="1">
    <location>
        <begin position="1"/>
        <end position="23"/>
    </location>
</feature>
<dbReference type="EMBL" id="KV878892">
    <property type="protein sequence ID" value="OJJ86313.1"/>
    <property type="molecule type" value="Genomic_DNA"/>
</dbReference>
<accession>A0A1L9VQX2</accession>
<proteinExistence type="predicted"/>